<feature type="compositionally biased region" description="Polar residues" evidence="1">
    <location>
        <begin position="1638"/>
        <end position="1654"/>
    </location>
</feature>
<reference evidence="2" key="1">
    <citation type="journal article" date="2020" name="Nat. Ecol. Evol.">
        <title>Deeply conserved synteny resolves early events in vertebrate evolution.</title>
        <authorList>
            <person name="Simakov O."/>
            <person name="Marletaz F."/>
            <person name="Yue J.X."/>
            <person name="O'Connell B."/>
            <person name="Jenkins J."/>
            <person name="Brandt A."/>
            <person name="Calef R."/>
            <person name="Tung C.H."/>
            <person name="Huang T.K."/>
            <person name="Schmutz J."/>
            <person name="Satoh N."/>
            <person name="Yu J.K."/>
            <person name="Putnam N.H."/>
            <person name="Green R.E."/>
            <person name="Rokhsar D.S."/>
        </authorList>
    </citation>
    <scope>NUCLEOTIDE SEQUENCE [LARGE SCALE GENOMIC DNA]</scope>
    <source>
        <strain evidence="2">S238N-H82</strain>
    </source>
</reference>
<feature type="compositionally biased region" description="Polar residues" evidence="1">
    <location>
        <begin position="1962"/>
        <end position="1971"/>
    </location>
</feature>
<feature type="region of interest" description="Disordered" evidence="1">
    <location>
        <begin position="2061"/>
        <end position="2120"/>
    </location>
</feature>
<feature type="compositionally biased region" description="Polar residues" evidence="1">
    <location>
        <begin position="2211"/>
        <end position="2222"/>
    </location>
</feature>
<feature type="compositionally biased region" description="Pro residues" evidence="1">
    <location>
        <begin position="1250"/>
        <end position="1260"/>
    </location>
</feature>
<dbReference type="RefSeq" id="XP_035694369.1">
    <property type="nucleotide sequence ID" value="XM_035838476.1"/>
</dbReference>
<dbReference type="RefSeq" id="XP_035694367.1">
    <property type="nucleotide sequence ID" value="XM_035838474.1"/>
</dbReference>
<feature type="region of interest" description="Disordered" evidence="1">
    <location>
        <begin position="1556"/>
        <end position="1597"/>
    </location>
</feature>
<evidence type="ECO:0000313" key="4">
    <source>
        <dbReference type="RefSeq" id="XP_035694368.1"/>
    </source>
</evidence>
<evidence type="ECO:0000313" key="2">
    <source>
        <dbReference type="Proteomes" id="UP000001554"/>
    </source>
</evidence>
<protein>
    <submittedName>
        <fullName evidence="3 4">Uncharacterized protein LOC118428423 isoform X1</fullName>
    </submittedName>
</protein>
<dbReference type="PANTHER" id="PTHR33443:SF30">
    <property type="entry name" value="SARCOSINE DEHYDROGENASE-2C PROTEIN"/>
    <property type="match status" value="1"/>
</dbReference>
<feature type="region of interest" description="Disordered" evidence="1">
    <location>
        <begin position="2457"/>
        <end position="2478"/>
    </location>
</feature>
<feature type="compositionally biased region" description="Acidic residues" evidence="1">
    <location>
        <begin position="1576"/>
        <end position="1585"/>
    </location>
</feature>
<feature type="compositionally biased region" description="Low complexity" evidence="1">
    <location>
        <begin position="1800"/>
        <end position="1818"/>
    </location>
</feature>
<organism evidence="2 3">
    <name type="scientific">Branchiostoma floridae</name>
    <name type="common">Florida lancelet</name>
    <name type="synonym">Amphioxus</name>
    <dbReference type="NCBI Taxonomy" id="7739"/>
    <lineage>
        <taxon>Eukaryota</taxon>
        <taxon>Metazoa</taxon>
        <taxon>Chordata</taxon>
        <taxon>Cephalochordata</taxon>
        <taxon>Leptocardii</taxon>
        <taxon>Amphioxiformes</taxon>
        <taxon>Branchiostomatidae</taxon>
        <taxon>Branchiostoma</taxon>
    </lineage>
</organism>
<dbReference type="RefSeq" id="XP_035694368.1">
    <property type="nucleotide sequence ID" value="XM_035838475.1"/>
</dbReference>
<feature type="region of interest" description="Disordered" evidence="1">
    <location>
        <begin position="1609"/>
        <end position="1995"/>
    </location>
</feature>
<feature type="compositionally biased region" description="Basic and acidic residues" evidence="1">
    <location>
        <begin position="2364"/>
        <end position="2380"/>
    </location>
</feature>
<feature type="compositionally biased region" description="Basic and acidic residues" evidence="1">
    <location>
        <begin position="1856"/>
        <end position="1874"/>
    </location>
</feature>
<feature type="compositionally biased region" description="Basic and acidic residues" evidence="1">
    <location>
        <begin position="1819"/>
        <end position="1830"/>
    </location>
</feature>
<feature type="compositionally biased region" description="Polar residues" evidence="1">
    <location>
        <begin position="1209"/>
        <end position="1226"/>
    </location>
</feature>
<feature type="compositionally biased region" description="Polar residues" evidence="1">
    <location>
        <begin position="2284"/>
        <end position="2297"/>
    </location>
</feature>
<feature type="compositionally biased region" description="Polar residues" evidence="1">
    <location>
        <begin position="2063"/>
        <end position="2088"/>
    </location>
</feature>
<feature type="compositionally biased region" description="Basic and acidic residues" evidence="1">
    <location>
        <begin position="2420"/>
        <end position="2430"/>
    </location>
</feature>
<accession>A0A9J7N5T0</accession>
<feature type="region of interest" description="Disordered" evidence="1">
    <location>
        <begin position="1200"/>
        <end position="1266"/>
    </location>
</feature>
<sequence>MQKRVVKSEPHSGWGAVSQSCPGCVAVNLVSQGTLAGPNTVVPPHLPGCPSQNATDDDDVIFVGTPANDPLQPAEAGNPQGRTMLSDEDDLLVTFVSLPETAHYPHARGDCKIHSFKQIGIQKLGKSWGYGKWKSLQSREVDLTTIGPVESNAKYCEKCYCFMCDVPANQCQQWTNPAGAHCNAYKCPSWLAQQTSKPSPLLSRLTVELMTQEVRDAVRRTDELVRGIQEEYVTFRKGKPCLCTCHQLVAGTSWCEVCKAHHQVEQYDYSLVREKLLDAVKEAKAESHMGRGDAGMVMLDSLVHVLVLEKSPPNSRPNRNVGYKVWETKFYQSRNEIMKEIDELLMDIFVLVKTTPALRKSVVANLTEMLNREGVRHPWALSIRQWEDRLLSLVLTGANLTGRKGNDVLLEHCMVIKRRVERLKMDGNYRQAVRYLKCVNIPAHNLAGLSLSQERAEFLQLQQQVPLLYTRCGAFSEAFMALASGPVDARHISDSIIAKMDGATFLDLMKSLSTNLCGVKGLPAHKILWACLVALTMNVGVQLNLEFLIWFVRWAANSTTGSETPSHDEAACNRARALIQASQKGLLTVSALKESEVLSKLIVTASEAVLYPLFAHRHDAYLDRVAAAFGSKLWAFECSLNSCTLSSVFASTHLAQWLRKKYIPVYGVLRLRDTTWSNILVSAPQPVAAVLIEEMLNATPIVYPTIFACLRFFTSKLVSAPQVKIDTRLLAAFANQVFPMAKAANKTTLVSNIVKLSFFNDPNEASVLALRELYAKEWPKVLDSMIRLLPAEKMEVALVSCFTTCVKKGEVDIVVRMLHANRAGHPSTKTAYDFVPTVPILVEKLADQLTELEKDTAIQMCDSIKDWLRDESYSPLLCQNCNYDIPLISLNEIWKAVGSLCPDRLEHILAHAMKRLGKALTTFHMVKQSQRVSIVSWLKRVAAVMKKFGKNLEYQVHLSFLTSAISTKRGLVKEIQSCPELAADIIPTWLLQEWEGTYSRSMSKWSVKSSGPTKLTFKKTVSPGPVSPVSANVYSSKGADKQGAASQLSDAPAAVFKAGVDNIMSMQPSLKESNNNIRPPGNGVKDMNSMSLEEILQYNCPPQSKSVVNGEAVHPATSKGGSPGSIQVPNQPLDARYARQGTPNSAMAVNGMVQPSHFNPGSNCASQALHMVASRMHRSITSTQSSPLESQLMATTSVAVPPQRPISGIETNGSSTIVSSAGSQQALLRPPPPPLVSDLSNRAPADQVPLLPPHSRPPPNYQGYLRSMQNSNVTTQPLPVQSSGSQSMGSSGRVLDRMVNFVNSLGSSSTPGQPIPHMTPYQLTQPAGYPIDLQHLSAGQILPQFPMQPTGSSSSAATNVPQSLAVQSGGQVTAQQCSTTAVLNVRPTVQHQPLHDIQSQMAASARTHTPELTPAQFQPTSSSAVGLSIPLFQNSPMSVTMPVSNAQLLRFPTTSEPVHVFIPNVHQNLGNGVAVPMSVVHHHPSPQPLVVSSQQLQAIHPVSISSSLHSIAGQGVEGVPLSTGDTLGAVGQQTGSHTALNADALQQQMQAAVSAQDKGPVPVHVTFVPPPVRQDEETESDDEYTFDTTMPSPPRSLEMDEIVLISDSEEDQISDSKLDDDCHNKEVQRQDDLPEMDPSSSTEQSLATENSQTDTEPKDAQETSDVEPLLNMSCESIDSDVDERRTVPRLGKKAASENVVTTSLNVQENTSLSERSHQANLSSGESRVEVQNTLPSERSHQATLNSEENGLEVQNSPLSERSHQASVTSEENEVEVQNTRLSESSHQTTLSSDESREEVQNTSSSERSYQSSTNSNESNESHDHKETEHTQDEEETVVLENNASFEPDPDNTNFWESKKSQEENEHTETEHMQVEEDTVVLENNTSPEPDPDNTNFWESKKGQEENEHNETEHMQVEGDTVVLEKNTSPEPDPGNTNFGESSKSHEENGAERIQDNREAVVPQSNASTAQDQFEVEPDEGSSIVANSNNTAGVDDVVSNANDKKEVVLQLNAVTEPEQSEIEPAEGSSMLANSDITAGVDYVNDTTDISDDNCFEQASLDKGTANQTLEDDSTSVQKLSTTQDNNPANPDSVDMPTENYDVQQTDEKESSGIEKASSANADSQLDTQTMVKIRTTEQQALTVREYPSKETGIQISTAVAGVVARLVIDVVKAAETFTDTVEESSSSTCTQMTTTNVSDAHLSRPSAEDICSNAQTSSSTEIATNRKDSRTGKKRKAEALVNDVVKKTKKMPNEESDSKEATACDYEKISKDATACDDEKRNSKEATGNSTKRNSGNAKENRKIAQEKGPKDVRPKKLHNVERRNKLTRAISEQISTRANAGKNGKMLNSTGKTVDPVKKRSGKVRVDDSHTRSARKDRESVRKDGLVSLKIMTVDATAQARVTVQELQTAKCNVTFEQRKSNKTAKEKPNCRSMGPRAKMLRSNSCDNTAKERNTLHRWLGRSTKGKSSDPSKPAVTGKTLDTYQNVLVKKRILNRSRIPHGVKLPRGLKLKKFPVVRLERIDTDHHTRKLRLRRSRSQPT</sequence>
<reference evidence="3 4" key="2">
    <citation type="submission" date="2025-04" db="UniProtKB">
        <authorList>
            <consortium name="RefSeq"/>
        </authorList>
    </citation>
    <scope>IDENTIFICATION</scope>
    <source>
        <strain evidence="3 4">S238N-H82</strain>
        <tissue evidence="3 4">Testes</tissue>
    </source>
</reference>
<dbReference type="InterPro" id="IPR053234">
    <property type="entry name" value="RPM1_Interactor"/>
</dbReference>
<feature type="compositionally biased region" description="Basic and acidic residues" evidence="1">
    <location>
        <begin position="2298"/>
        <end position="2324"/>
    </location>
</feature>
<dbReference type="KEGG" id="bfo:118428423"/>
<proteinExistence type="predicted"/>
<dbReference type="GeneID" id="118428423"/>
<feature type="region of interest" description="Disordered" evidence="1">
    <location>
        <begin position="2420"/>
        <end position="2444"/>
    </location>
</feature>
<gene>
    <name evidence="3 4 5" type="primary">LOC118428423</name>
</gene>
<evidence type="ECO:0000313" key="3">
    <source>
        <dbReference type="RefSeq" id="XP_035694367.1"/>
    </source>
</evidence>
<feature type="compositionally biased region" description="Basic and acidic residues" evidence="1">
    <location>
        <begin position="1898"/>
        <end position="1916"/>
    </location>
</feature>
<feature type="compositionally biased region" description="Basic and acidic residues" evidence="1">
    <location>
        <begin position="1614"/>
        <end position="1632"/>
    </location>
</feature>
<dbReference type="PANTHER" id="PTHR33443">
    <property type="entry name" value="ZGC:112980"/>
    <property type="match status" value="1"/>
</dbReference>
<feature type="compositionally biased region" description="Polar residues" evidence="1">
    <location>
        <begin position="1881"/>
        <end position="1897"/>
    </location>
</feature>
<dbReference type="Proteomes" id="UP000001554">
    <property type="component" value="Chromosome 13"/>
</dbReference>
<feature type="region of interest" description="Disordered" evidence="1">
    <location>
        <begin position="2275"/>
        <end position="2380"/>
    </location>
</feature>
<feature type="compositionally biased region" description="Basic and acidic residues" evidence="1">
    <location>
        <begin position="1942"/>
        <end position="1958"/>
    </location>
</feature>
<evidence type="ECO:0000313" key="5">
    <source>
        <dbReference type="RefSeq" id="XP_035694369.1"/>
    </source>
</evidence>
<dbReference type="OrthoDB" id="266020at2759"/>
<keyword evidence="2" id="KW-1185">Reference proteome</keyword>
<feature type="compositionally biased region" description="Polar residues" evidence="1">
    <location>
        <begin position="1839"/>
        <end position="1855"/>
    </location>
</feature>
<feature type="region of interest" description="Disordered" evidence="1">
    <location>
        <begin position="2198"/>
        <end position="2261"/>
    </location>
</feature>
<dbReference type="PROSITE" id="PS51257">
    <property type="entry name" value="PROKAR_LIPOPROTEIN"/>
    <property type="match status" value="1"/>
</dbReference>
<feature type="compositionally biased region" description="Polar residues" evidence="1">
    <location>
        <begin position="1698"/>
        <end position="1792"/>
    </location>
</feature>
<feature type="compositionally biased region" description="Basic and acidic residues" evidence="1">
    <location>
        <begin position="2250"/>
        <end position="2261"/>
    </location>
</feature>
<evidence type="ECO:0000256" key="1">
    <source>
        <dbReference type="SAM" id="MobiDB-lite"/>
    </source>
</evidence>
<name>A0A9J7N5T0_BRAFL</name>
<feature type="compositionally biased region" description="Polar residues" evidence="1">
    <location>
        <begin position="1925"/>
        <end position="1941"/>
    </location>
</feature>